<sequence>MEKDDYLPLFETKAAKGRKLFQFYAVSVFVGICFLCVYRVTHVPAEGKVERWAWMGLFLAELWFVLYWILTLFVRWSPIYRYTFKDRLSHRYEKDLPGVDIFVCTADPILEPPIMVINTVLSLMAYNYPAEKLSVYLSDDGGSDLTFYALLEASGFAKVWLPFCNKFKIESRSPAAYFDTMSTEPLEDPLMAKECSSLKIH</sequence>
<name>A0AAP0N9N6_LIQFO</name>
<dbReference type="PANTHER" id="PTHR13301">
    <property type="entry name" value="X-BOX TRANSCRIPTION FACTOR-RELATED"/>
    <property type="match status" value="1"/>
</dbReference>
<dbReference type="InterPro" id="IPR005150">
    <property type="entry name" value="Cellulose_synth"/>
</dbReference>
<gene>
    <name evidence="12" type="ORF">L1049_009512</name>
</gene>
<keyword evidence="5 11" id="KW-1133">Transmembrane helix</keyword>
<evidence type="ECO:0008006" key="14">
    <source>
        <dbReference type="Google" id="ProtNLM"/>
    </source>
</evidence>
<keyword evidence="8" id="KW-0961">Cell wall biogenesis/degradation</keyword>
<dbReference type="GO" id="GO:0071555">
    <property type="term" value="P:cell wall organization"/>
    <property type="evidence" value="ECO:0007669"/>
    <property type="project" value="UniProtKB-KW"/>
</dbReference>
<organism evidence="12 13">
    <name type="scientific">Liquidambar formosana</name>
    <name type="common">Formosan gum</name>
    <dbReference type="NCBI Taxonomy" id="63359"/>
    <lineage>
        <taxon>Eukaryota</taxon>
        <taxon>Viridiplantae</taxon>
        <taxon>Streptophyta</taxon>
        <taxon>Embryophyta</taxon>
        <taxon>Tracheophyta</taxon>
        <taxon>Spermatophyta</taxon>
        <taxon>Magnoliopsida</taxon>
        <taxon>eudicotyledons</taxon>
        <taxon>Gunneridae</taxon>
        <taxon>Pentapetalae</taxon>
        <taxon>Saxifragales</taxon>
        <taxon>Altingiaceae</taxon>
        <taxon>Liquidambar</taxon>
    </lineage>
</organism>
<dbReference type="InterPro" id="IPR029044">
    <property type="entry name" value="Nucleotide-diphossugar_trans"/>
</dbReference>
<evidence type="ECO:0000256" key="4">
    <source>
        <dbReference type="ARBA" id="ARBA00022692"/>
    </source>
</evidence>
<keyword evidence="4 11" id="KW-0812">Transmembrane</keyword>
<proteinExistence type="predicted"/>
<keyword evidence="6" id="KW-0333">Golgi apparatus</keyword>
<comment type="function">
    <text evidence="9">Thought to be a Golgi-localized beta-glycan synthase that polymerize the backbones of noncellulosic polysaccharides (hemicelluloses) of plant cell wall.</text>
</comment>
<comment type="caution">
    <text evidence="12">The sequence shown here is derived from an EMBL/GenBank/DDBJ whole genome shotgun (WGS) entry which is preliminary data.</text>
</comment>
<evidence type="ECO:0000256" key="10">
    <source>
        <dbReference type="PIRSR" id="PIRSR605150-2"/>
    </source>
</evidence>
<evidence type="ECO:0000256" key="8">
    <source>
        <dbReference type="ARBA" id="ARBA00023316"/>
    </source>
</evidence>
<dbReference type="FunFam" id="3.90.550.10:FF:000138">
    <property type="entry name" value="Cellulose synthase isolog"/>
    <property type="match status" value="1"/>
</dbReference>
<dbReference type="GO" id="GO:0000139">
    <property type="term" value="C:Golgi membrane"/>
    <property type="evidence" value="ECO:0007669"/>
    <property type="project" value="UniProtKB-SubCell"/>
</dbReference>
<dbReference type="AlphaFoldDB" id="A0AAP0N9N6"/>
<feature type="transmembrane region" description="Helical" evidence="11">
    <location>
        <begin position="52"/>
        <end position="74"/>
    </location>
</feature>
<dbReference type="GO" id="GO:0030244">
    <property type="term" value="P:cellulose biosynthetic process"/>
    <property type="evidence" value="ECO:0007669"/>
    <property type="project" value="InterPro"/>
</dbReference>
<keyword evidence="7 11" id="KW-0472">Membrane</keyword>
<keyword evidence="13" id="KW-1185">Reference proteome</keyword>
<feature type="transmembrane region" description="Helical" evidence="11">
    <location>
        <begin position="21"/>
        <end position="40"/>
    </location>
</feature>
<evidence type="ECO:0000256" key="3">
    <source>
        <dbReference type="ARBA" id="ARBA00022679"/>
    </source>
</evidence>
<evidence type="ECO:0000313" key="13">
    <source>
        <dbReference type="Proteomes" id="UP001415857"/>
    </source>
</evidence>
<evidence type="ECO:0000256" key="7">
    <source>
        <dbReference type="ARBA" id="ARBA00023136"/>
    </source>
</evidence>
<dbReference type="Pfam" id="PF03552">
    <property type="entry name" value="Cellulose_synt"/>
    <property type="match status" value="1"/>
</dbReference>
<comment type="subcellular location">
    <subcellularLocation>
        <location evidence="1">Golgi apparatus membrane</location>
        <topology evidence="1">Multi-pass membrane protein</topology>
    </subcellularLocation>
</comment>
<keyword evidence="2" id="KW-0328">Glycosyltransferase</keyword>
<dbReference type="GO" id="GO:0016760">
    <property type="term" value="F:cellulose synthase (UDP-forming) activity"/>
    <property type="evidence" value="ECO:0007669"/>
    <property type="project" value="InterPro"/>
</dbReference>
<evidence type="ECO:0000256" key="1">
    <source>
        <dbReference type="ARBA" id="ARBA00004653"/>
    </source>
</evidence>
<feature type="binding site" evidence="10">
    <location>
        <position position="111"/>
    </location>
    <ligand>
        <name>UDP-alpha-D-glucose</name>
        <dbReference type="ChEBI" id="CHEBI:58885"/>
    </ligand>
</feature>
<reference evidence="12 13" key="1">
    <citation type="journal article" date="2024" name="Plant J.">
        <title>Genome sequences and population genomics reveal climatic adaptation and genomic divergence between two closely related sweetgum species.</title>
        <authorList>
            <person name="Xu W.Q."/>
            <person name="Ren C.Q."/>
            <person name="Zhang X.Y."/>
            <person name="Comes H.P."/>
            <person name="Liu X.H."/>
            <person name="Li Y.G."/>
            <person name="Kettle C.J."/>
            <person name="Jalonen R."/>
            <person name="Gaisberger H."/>
            <person name="Ma Y.Z."/>
            <person name="Qiu Y.X."/>
        </authorList>
    </citation>
    <scope>NUCLEOTIDE SEQUENCE [LARGE SCALE GENOMIC DNA]</scope>
    <source>
        <strain evidence="12">Hangzhou</strain>
    </source>
</reference>
<evidence type="ECO:0000256" key="5">
    <source>
        <dbReference type="ARBA" id="ARBA00022989"/>
    </source>
</evidence>
<evidence type="ECO:0000256" key="6">
    <source>
        <dbReference type="ARBA" id="ARBA00023034"/>
    </source>
</evidence>
<dbReference type="Gene3D" id="3.90.550.10">
    <property type="entry name" value="Spore Coat Polysaccharide Biosynthesis Protein SpsA, Chain A"/>
    <property type="match status" value="1"/>
</dbReference>
<accession>A0AAP0N9N6</accession>
<evidence type="ECO:0000313" key="12">
    <source>
        <dbReference type="EMBL" id="KAK9267094.1"/>
    </source>
</evidence>
<feature type="binding site" evidence="10">
    <location>
        <position position="140"/>
    </location>
    <ligand>
        <name>UDP-alpha-D-glucose</name>
        <dbReference type="ChEBI" id="CHEBI:58885"/>
    </ligand>
</feature>
<dbReference type="EMBL" id="JBBPBK010000016">
    <property type="protein sequence ID" value="KAK9267094.1"/>
    <property type="molecule type" value="Genomic_DNA"/>
</dbReference>
<evidence type="ECO:0000256" key="9">
    <source>
        <dbReference type="ARBA" id="ARBA00037405"/>
    </source>
</evidence>
<evidence type="ECO:0000256" key="11">
    <source>
        <dbReference type="SAM" id="Phobius"/>
    </source>
</evidence>
<evidence type="ECO:0000256" key="2">
    <source>
        <dbReference type="ARBA" id="ARBA00022676"/>
    </source>
</evidence>
<keyword evidence="3" id="KW-0808">Transferase</keyword>
<dbReference type="Proteomes" id="UP001415857">
    <property type="component" value="Unassembled WGS sequence"/>
</dbReference>
<protein>
    <recommendedName>
        <fullName evidence="14">Cellulose synthase</fullName>
    </recommendedName>
</protein>